<dbReference type="PIRSF" id="PIRSF016897">
    <property type="entry name" value="GlpP"/>
    <property type="match status" value="1"/>
</dbReference>
<dbReference type="InterPro" id="IPR006699">
    <property type="entry name" value="GlpP"/>
</dbReference>
<dbReference type="Gene3D" id="3.20.20.70">
    <property type="entry name" value="Aldolase class I"/>
    <property type="match status" value="1"/>
</dbReference>
<name>A0A173ZDN3_9FIRM</name>
<dbReference type="PANTHER" id="PTHR35787:SF1">
    <property type="entry name" value="GLYCEROL UPTAKE OPERON ANTITERMINATOR REGULATORY PROTEIN"/>
    <property type="match status" value="1"/>
</dbReference>
<accession>A0A173ZDN3</accession>
<organism evidence="1 2">
    <name type="scientific">Roseburia hominis</name>
    <dbReference type="NCBI Taxonomy" id="301301"/>
    <lineage>
        <taxon>Bacteria</taxon>
        <taxon>Bacillati</taxon>
        <taxon>Bacillota</taxon>
        <taxon>Clostridia</taxon>
        <taxon>Lachnospirales</taxon>
        <taxon>Lachnospiraceae</taxon>
        <taxon>Roseburia</taxon>
    </lineage>
</organism>
<dbReference type="Proteomes" id="UP000266172">
    <property type="component" value="Unassembled WGS sequence"/>
</dbReference>
<gene>
    <name evidence="1" type="ORF">DWX93_11030</name>
</gene>
<evidence type="ECO:0000313" key="1">
    <source>
        <dbReference type="EMBL" id="RGS39476.1"/>
    </source>
</evidence>
<comment type="caution">
    <text evidence="1">The sequence shown here is derived from an EMBL/GenBank/DDBJ whole genome shotgun (WGS) entry which is preliminary data.</text>
</comment>
<dbReference type="EMBL" id="QRVL01000009">
    <property type="protein sequence ID" value="RGS39476.1"/>
    <property type="molecule type" value="Genomic_DNA"/>
</dbReference>
<reference evidence="1 2" key="1">
    <citation type="submission" date="2018-08" db="EMBL/GenBank/DDBJ databases">
        <title>A genome reference for cultivated species of the human gut microbiota.</title>
        <authorList>
            <person name="Zou Y."/>
            <person name="Xue W."/>
            <person name="Luo G."/>
        </authorList>
    </citation>
    <scope>NUCLEOTIDE SEQUENCE [LARGE SCALE GENOMIC DNA]</scope>
    <source>
        <strain evidence="1 2">AF22-12AC</strain>
    </source>
</reference>
<dbReference type="OMA" id="CQCLELI"/>
<protein>
    <submittedName>
        <fullName evidence="1">Glycerol-3-phosphate responsive antiterminator</fullName>
    </submittedName>
</protein>
<dbReference type="AlphaFoldDB" id="A0A173ZDN3"/>
<dbReference type="GeneID" id="93722136"/>
<evidence type="ECO:0000313" key="2">
    <source>
        <dbReference type="Proteomes" id="UP000266172"/>
    </source>
</evidence>
<dbReference type="Pfam" id="PF04309">
    <property type="entry name" value="G3P_antiterm"/>
    <property type="match status" value="1"/>
</dbReference>
<dbReference type="InterPro" id="IPR013785">
    <property type="entry name" value="Aldolase_TIM"/>
</dbReference>
<dbReference type="GO" id="GO:0006071">
    <property type="term" value="P:glycerol metabolic process"/>
    <property type="evidence" value="ECO:0007669"/>
    <property type="project" value="InterPro"/>
</dbReference>
<proteinExistence type="predicted"/>
<sequence length="187" mass="20387">MKQQFYDAIVDGPIIAAVKDETGVEVCIQNDIRVVFILYGELITIPDIVQRLKDAGKFVIVHLDLIGGLAVREEAVRFIRYGTAADGIISTKPEMIRYAKELDLCTVFRIFAIDSKAIGGLEHHGMEFADLIEVLPGIMPKIIKHIAGQAAVPVIAGGLISEKEDVMRALDAGAIAISTTNQAVWKM</sequence>
<dbReference type="GO" id="GO:0006355">
    <property type="term" value="P:regulation of DNA-templated transcription"/>
    <property type="evidence" value="ECO:0007669"/>
    <property type="project" value="InterPro"/>
</dbReference>
<dbReference type="PANTHER" id="PTHR35787">
    <property type="entry name" value="GLYCEROL UPTAKE OPERON ANTITERMINATOR REGULATORY PROTEIN"/>
    <property type="match status" value="1"/>
</dbReference>
<dbReference type="SUPFAM" id="SSF110391">
    <property type="entry name" value="GlpP-like"/>
    <property type="match status" value="1"/>
</dbReference>
<dbReference type="RefSeq" id="WP_014078475.1">
    <property type="nucleotide sequence ID" value="NZ_CAKMUY010000006.1"/>
</dbReference>